<dbReference type="FunFam" id="3.20.20.80:FF:000010">
    <property type="entry name" value="glucan endo-1,3-beta-glucosidase, basic"/>
    <property type="match status" value="1"/>
</dbReference>
<evidence type="ECO:0000256" key="3">
    <source>
        <dbReference type="ARBA" id="ARBA00023295"/>
    </source>
</evidence>
<sequence length="327" mass="35155">MASESRVAATAAASSGIGVNWGMNGDNLPQEGVVVSLCRSRRIDKVRLFNPEEAALRALRGSGIAVILGTFNQDLPRLASDPPFAAQWVNTNVKPHADNGVRFRCICAGNEIIPGGLAEYVLPAMRNLDRALRAAALAVPVTTAVHMATLGDSYPPSHGAFSDAARPVMASVVGFLAANNYPLLVNVYPYFAYADNPRDIRLDYALGTSEVAVVHDGSLGYTNLLDAMVDAMYSALEKVGGRGLQVIISETGWPSDGGFAATKENARTYNNKVVGRVRANRGTPKRPSSPLETYIFAMFNENRKPAGVEQNFGLFYPDATEVYHVDF</sequence>
<evidence type="ECO:0000256" key="2">
    <source>
        <dbReference type="ARBA" id="ARBA00022801"/>
    </source>
</evidence>
<dbReference type="GO" id="GO:0005975">
    <property type="term" value="P:carbohydrate metabolic process"/>
    <property type="evidence" value="ECO:0007669"/>
    <property type="project" value="InterPro"/>
</dbReference>
<dbReference type="InterPro" id="IPR017853">
    <property type="entry name" value="GH"/>
</dbReference>
<proteinExistence type="evidence at transcript level"/>
<dbReference type="Gene3D" id="3.20.20.80">
    <property type="entry name" value="Glycosidases"/>
    <property type="match status" value="1"/>
</dbReference>
<evidence type="ECO:0000256" key="1">
    <source>
        <dbReference type="ARBA" id="ARBA00008773"/>
    </source>
</evidence>
<comment type="similarity">
    <text evidence="1 4">Belongs to the glycosyl hydrolase 17 family.</text>
</comment>
<evidence type="ECO:0000256" key="4">
    <source>
        <dbReference type="RuleBase" id="RU004335"/>
    </source>
</evidence>
<dbReference type="InterPro" id="IPR000490">
    <property type="entry name" value="Glyco_hydro_17"/>
</dbReference>
<dbReference type="EMBL" id="KU363808">
    <property type="protein sequence ID" value="ANQ47162.1"/>
    <property type="molecule type" value="mRNA"/>
</dbReference>
<dbReference type="EMBL" id="KU363809">
    <property type="protein sequence ID" value="ANQ47163.1"/>
    <property type="molecule type" value="Genomic_DNA"/>
</dbReference>
<keyword evidence="2 5" id="KW-0378">Hydrolase</keyword>
<evidence type="ECO:0000256" key="5">
    <source>
        <dbReference type="RuleBase" id="RU004336"/>
    </source>
</evidence>
<dbReference type="PANTHER" id="PTHR32227">
    <property type="entry name" value="GLUCAN ENDO-1,3-BETA-GLUCOSIDASE BG1-RELATED-RELATED"/>
    <property type="match status" value="1"/>
</dbReference>
<accession>A0A1B1FMB7</accession>
<dbReference type="PROSITE" id="PS00587">
    <property type="entry name" value="GLYCOSYL_HYDROL_F17"/>
    <property type="match status" value="1"/>
</dbReference>
<name>A0A1B1FMB7_MUSPR</name>
<dbReference type="Pfam" id="PF00332">
    <property type="entry name" value="Glyco_hydro_17"/>
    <property type="match status" value="1"/>
</dbReference>
<reference evidence="6" key="1">
    <citation type="submission" date="2015-12" db="EMBL/GenBank/DDBJ databases">
        <title>Gene cloning of beta-1,3 glucanase 7 (Mu-gsp 7) from the wild banana (Musa spp., AB group) from Sanming of Fujian Province in China.</title>
        <authorList>
            <person name="Xie Y."/>
            <person name="Chen F."/>
            <person name="Lai Z."/>
        </authorList>
    </citation>
    <scope>NUCLEOTIDE SEQUENCE</scope>
    <source>
        <tissue evidence="6">Leaf</tissue>
    </source>
</reference>
<organism evidence="6">
    <name type="scientific">Musa AB Group</name>
    <dbReference type="NCBI Taxonomy" id="485393"/>
    <lineage>
        <taxon>Eukaryota</taxon>
        <taxon>Viridiplantae</taxon>
        <taxon>Streptophyta</taxon>
        <taxon>Embryophyta</taxon>
        <taxon>Tracheophyta</taxon>
        <taxon>Spermatophyta</taxon>
        <taxon>Magnoliopsida</taxon>
        <taxon>Liliopsida</taxon>
        <taxon>Zingiberales</taxon>
        <taxon>Musaceae</taxon>
        <taxon>Musa</taxon>
    </lineage>
</organism>
<evidence type="ECO:0000313" key="6">
    <source>
        <dbReference type="EMBL" id="ANQ47163.1"/>
    </source>
</evidence>
<dbReference type="SMR" id="A0A1B1FMB7"/>
<protein>
    <submittedName>
        <fullName evidence="6">Beta-1,3 glucanase 7 variant</fullName>
    </submittedName>
</protein>
<keyword evidence="3 5" id="KW-0326">Glycosidase</keyword>
<dbReference type="GO" id="GO:0042973">
    <property type="term" value="F:glucan endo-1,3-beta-D-glucosidase activity"/>
    <property type="evidence" value="ECO:0007669"/>
    <property type="project" value="UniProtKB-ARBA"/>
</dbReference>
<dbReference type="AlphaFoldDB" id="A0A1B1FMB7"/>
<dbReference type="InterPro" id="IPR044965">
    <property type="entry name" value="Glyco_hydro_17_plant"/>
</dbReference>
<dbReference type="SUPFAM" id="SSF51445">
    <property type="entry name" value="(Trans)glycosidases"/>
    <property type="match status" value="1"/>
</dbReference>
<gene>
    <name evidence="6" type="primary">gsp7</name>
</gene>